<organism evidence="1 2">
    <name type="scientific">Tenacibaculum todarodis</name>
    <dbReference type="NCBI Taxonomy" id="1850252"/>
    <lineage>
        <taxon>Bacteria</taxon>
        <taxon>Pseudomonadati</taxon>
        <taxon>Bacteroidota</taxon>
        <taxon>Flavobacteriia</taxon>
        <taxon>Flavobacteriales</taxon>
        <taxon>Flavobacteriaceae</taxon>
        <taxon>Tenacibaculum</taxon>
    </lineage>
</organism>
<dbReference type="KEGG" id="ten:LPB136_06870"/>
<keyword evidence="2" id="KW-1185">Reference proteome</keyword>
<dbReference type="Pfam" id="PF20118">
    <property type="entry name" value="DUF6508"/>
    <property type="match status" value="1"/>
</dbReference>
<dbReference type="InterPro" id="IPR045425">
    <property type="entry name" value="DUF6508"/>
</dbReference>
<dbReference type="EMBL" id="CP018155">
    <property type="protein sequence ID" value="APG66440.1"/>
    <property type="molecule type" value="Genomic_DNA"/>
</dbReference>
<dbReference type="Proteomes" id="UP000181898">
    <property type="component" value="Chromosome"/>
</dbReference>
<protein>
    <submittedName>
        <fullName evidence="1">Uncharacterized protein</fullName>
    </submittedName>
</protein>
<reference evidence="1 2" key="1">
    <citation type="submission" date="2016-11" db="EMBL/GenBank/DDBJ databases">
        <title>Tenacibaculum sp. LPB0136, isolated from marine environment.</title>
        <authorList>
            <person name="Kim E."/>
            <person name="Yi H."/>
        </authorList>
    </citation>
    <scope>NUCLEOTIDE SEQUENCE [LARGE SCALE GENOMIC DNA]</scope>
    <source>
        <strain evidence="1 2">LPB0136</strain>
    </source>
</reference>
<gene>
    <name evidence="1" type="ORF">LPB136_06870</name>
</gene>
<accession>A0A1L3JMR9</accession>
<evidence type="ECO:0000313" key="1">
    <source>
        <dbReference type="EMBL" id="APG66440.1"/>
    </source>
</evidence>
<dbReference type="AlphaFoldDB" id="A0A1L3JMR9"/>
<name>A0A1L3JMR9_9FLAO</name>
<proteinExistence type="predicted"/>
<evidence type="ECO:0000313" key="2">
    <source>
        <dbReference type="Proteomes" id="UP000181898"/>
    </source>
</evidence>
<sequence length="80" mass="9429">MYELNLPPVFNWLDWKLGKEILTNNNFDYSSLDKISLCKVMTCIIRSNRFNEGYTLSCFKNGTIEKILMNLKNQIFKNSL</sequence>
<dbReference type="STRING" id="1850252.LPB136_06870"/>